<dbReference type="EMBL" id="AGNL01026577">
    <property type="protein sequence ID" value="EJK57965.1"/>
    <property type="molecule type" value="Genomic_DNA"/>
</dbReference>
<evidence type="ECO:0000313" key="2">
    <source>
        <dbReference type="Proteomes" id="UP000266841"/>
    </source>
</evidence>
<dbReference type="Proteomes" id="UP000266841">
    <property type="component" value="Unassembled WGS sequence"/>
</dbReference>
<dbReference type="AlphaFoldDB" id="K0RY70"/>
<protein>
    <submittedName>
        <fullName evidence="1">Uncharacterized protein</fullName>
    </submittedName>
</protein>
<feature type="non-terminal residue" evidence="1">
    <location>
        <position position="1"/>
    </location>
</feature>
<keyword evidence="2" id="KW-1185">Reference proteome</keyword>
<organism evidence="1 2">
    <name type="scientific">Thalassiosira oceanica</name>
    <name type="common">Marine diatom</name>
    <dbReference type="NCBI Taxonomy" id="159749"/>
    <lineage>
        <taxon>Eukaryota</taxon>
        <taxon>Sar</taxon>
        <taxon>Stramenopiles</taxon>
        <taxon>Ochrophyta</taxon>
        <taxon>Bacillariophyta</taxon>
        <taxon>Coscinodiscophyceae</taxon>
        <taxon>Thalassiosirophycidae</taxon>
        <taxon>Thalassiosirales</taxon>
        <taxon>Thalassiosiraceae</taxon>
        <taxon>Thalassiosira</taxon>
    </lineage>
</organism>
<comment type="caution">
    <text evidence="1">The sequence shown here is derived from an EMBL/GenBank/DDBJ whole genome shotgun (WGS) entry which is preliminary data.</text>
</comment>
<sequence>PQAHIMATLDLTLLGMVSYGRPWEVGSPSATRNSFSRFSSPRSAGSLLSRRRRFRVHPRVSSGAALVIRRRKAGDRSIEAIKRALSQRPGPPV</sequence>
<accession>K0RY70</accession>
<gene>
    <name evidence="1" type="ORF">THAOC_21948</name>
</gene>
<reference evidence="1 2" key="1">
    <citation type="journal article" date="2012" name="Genome Biol.">
        <title>Genome and low-iron response of an oceanic diatom adapted to chronic iron limitation.</title>
        <authorList>
            <person name="Lommer M."/>
            <person name="Specht M."/>
            <person name="Roy A.S."/>
            <person name="Kraemer L."/>
            <person name="Andreson R."/>
            <person name="Gutowska M.A."/>
            <person name="Wolf J."/>
            <person name="Bergner S.V."/>
            <person name="Schilhabel M.B."/>
            <person name="Klostermeier U.C."/>
            <person name="Beiko R.G."/>
            <person name="Rosenstiel P."/>
            <person name="Hippler M."/>
            <person name="Laroche J."/>
        </authorList>
    </citation>
    <scope>NUCLEOTIDE SEQUENCE [LARGE SCALE GENOMIC DNA]</scope>
    <source>
        <strain evidence="1 2">CCMP1005</strain>
    </source>
</reference>
<name>K0RY70_THAOC</name>
<proteinExistence type="predicted"/>
<evidence type="ECO:0000313" key="1">
    <source>
        <dbReference type="EMBL" id="EJK57965.1"/>
    </source>
</evidence>